<dbReference type="EMBL" id="BQNB010019093">
    <property type="protein sequence ID" value="GJT81591.1"/>
    <property type="molecule type" value="Genomic_DNA"/>
</dbReference>
<dbReference type="Gene3D" id="3.40.1450.10">
    <property type="entry name" value="BPG-independent phosphoglycerate mutase, domain B"/>
    <property type="match status" value="1"/>
</dbReference>
<organism evidence="5 6">
    <name type="scientific">Tanacetum coccineum</name>
    <dbReference type="NCBI Taxonomy" id="301880"/>
    <lineage>
        <taxon>Eukaryota</taxon>
        <taxon>Viridiplantae</taxon>
        <taxon>Streptophyta</taxon>
        <taxon>Embryophyta</taxon>
        <taxon>Tracheophyta</taxon>
        <taxon>Spermatophyta</taxon>
        <taxon>Magnoliopsida</taxon>
        <taxon>eudicotyledons</taxon>
        <taxon>Gunneridae</taxon>
        <taxon>Pentapetalae</taxon>
        <taxon>asterids</taxon>
        <taxon>campanulids</taxon>
        <taxon>Asterales</taxon>
        <taxon>Asteraceae</taxon>
        <taxon>Asteroideae</taxon>
        <taxon>Anthemideae</taxon>
        <taxon>Anthemidinae</taxon>
        <taxon>Tanacetum</taxon>
    </lineage>
</organism>
<protein>
    <submittedName>
        <fullName evidence="5">Calcineurin-like phosphoesterase domain, ApaH type, metallo-dependent phosphatase</fullName>
    </submittedName>
</protein>
<evidence type="ECO:0000256" key="1">
    <source>
        <dbReference type="ARBA" id="ARBA00000370"/>
    </source>
</evidence>
<evidence type="ECO:0000313" key="6">
    <source>
        <dbReference type="Proteomes" id="UP001151760"/>
    </source>
</evidence>
<feature type="domain" description="BPG-independent PGAM N-terminal" evidence="4">
    <location>
        <begin position="1"/>
        <end position="59"/>
    </location>
</feature>
<dbReference type="Gene3D" id="3.60.21.10">
    <property type="match status" value="1"/>
</dbReference>
<evidence type="ECO:0000256" key="2">
    <source>
        <dbReference type="SAM" id="Phobius"/>
    </source>
</evidence>
<dbReference type="PANTHER" id="PTHR34211:SF8">
    <property type="entry name" value="CALCINEURIN-LIKE PHOSPHOESTERASE DOMAIN, APAH TYPE, METALLO-DEPENDENT PHOSPHATASE"/>
    <property type="match status" value="1"/>
</dbReference>
<feature type="transmembrane region" description="Helical" evidence="2">
    <location>
        <begin position="339"/>
        <end position="362"/>
    </location>
</feature>
<reference evidence="5" key="2">
    <citation type="submission" date="2022-01" db="EMBL/GenBank/DDBJ databases">
        <authorList>
            <person name="Yamashiro T."/>
            <person name="Shiraishi A."/>
            <person name="Satake H."/>
            <person name="Nakayama K."/>
        </authorList>
    </citation>
    <scope>NUCLEOTIDE SEQUENCE</scope>
</reference>
<dbReference type="SUPFAM" id="SSF64158">
    <property type="entry name" value="2,3-Bisphosphoglycerate-independent phosphoglycerate mutase, substrate-binding domain"/>
    <property type="match status" value="1"/>
</dbReference>
<dbReference type="InterPro" id="IPR029052">
    <property type="entry name" value="Metallo-depent_PP-like"/>
</dbReference>
<comment type="catalytic activity">
    <reaction evidence="1">
        <text>(2R)-2-phosphoglycerate = (2R)-3-phosphoglycerate</text>
        <dbReference type="Rhea" id="RHEA:15901"/>
        <dbReference type="ChEBI" id="CHEBI:58272"/>
        <dbReference type="ChEBI" id="CHEBI:58289"/>
        <dbReference type="EC" id="5.4.2.12"/>
    </reaction>
</comment>
<proteinExistence type="predicted"/>
<feature type="domain" description="Calcineurin-like phosphoesterase" evidence="3">
    <location>
        <begin position="70"/>
        <end position="235"/>
    </location>
</feature>
<evidence type="ECO:0000259" key="4">
    <source>
        <dbReference type="Pfam" id="PF06415"/>
    </source>
</evidence>
<dbReference type="SUPFAM" id="SSF56300">
    <property type="entry name" value="Metallo-dependent phosphatases"/>
    <property type="match status" value="1"/>
</dbReference>
<feature type="transmembrane region" description="Helical" evidence="2">
    <location>
        <begin position="382"/>
        <end position="405"/>
    </location>
</feature>
<evidence type="ECO:0000259" key="3">
    <source>
        <dbReference type="Pfam" id="PF00149"/>
    </source>
</evidence>
<dbReference type="InterPro" id="IPR011258">
    <property type="entry name" value="BPG-indep_PGM_N"/>
</dbReference>
<keyword evidence="2" id="KW-1133">Transmembrane helix</keyword>
<feature type="transmembrane region" description="Helical" evidence="2">
    <location>
        <begin position="467"/>
        <end position="483"/>
    </location>
</feature>
<accession>A0ABQ5H154</accession>
<name>A0ABQ5H154_9ASTR</name>
<feature type="transmembrane region" description="Helical" evidence="2">
    <location>
        <begin position="417"/>
        <end position="438"/>
    </location>
</feature>
<evidence type="ECO:0000313" key="5">
    <source>
        <dbReference type="EMBL" id="GJT81591.1"/>
    </source>
</evidence>
<feature type="transmembrane region" description="Helical" evidence="2">
    <location>
        <begin position="547"/>
        <end position="570"/>
    </location>
</feature>
<dbReference type="Proteomes" id="UP001151760">
    <property type="component" value="Unassembled WGS sequence"/>
</dbReference>
<comment type="caution">
    <text evidence="5">The sequence shown here is derived from an EMBL/GenBank/DDBJ whole genome shotgun (WGS) entry which is preliminary data.</text>
</comment>
<dbReference type="InterPro" id="IPR004843">
    <property type="entry name" value="Calcineurin-like_PHP"/>
</dbReference>
<feature type="transmembrane region" description="Helical" evidence="2">
    <location>
        <begin position="504"/>
        <end position="527"/>
    </location>
</feature>
<keyword evidence="2" id="KW-0472">Membrane</keyword>
<gene>
    <name evidence="5" type="ORF">Tco_1055933</name>
</gene>
<dbReference type="Pfam" id="PF00149">
    <property type="entry name" value="Metallophos"/>
    <property type="match status" value="1"/>
</dbReference>
<dbReference type="InterPro" id="IPR036646">
    <property type="entry name" value="PGAM_B_sf"/>
</dbReference>
<dbReference type="Pfam" id="PF06415">
    <property type="entry name" value="iPGM_N"/>
    <property type="match status" value="1"/>
</dbReference>
<sequence>MLNGASERGAKKICVHVLTDGRDVLDGSSVGFPETLEAELASLRSKGIDAQVASGGGRNVLNDGSLINLPRGNLLLIGGDLAYPNPSAFNYENRLFRPFEYALQPPSWYKDEHIAVNKPELPFAVSELKQYDGPQCFVIPGNHDWFDGLQTYMRYICHKSWLGGWLMPQKKSYFALQLPKRWWVFGLDLALHNDIDDYQFKFFLEVIQEKVKENDFVIVMTHEPNWILDWYWDEVTGKNVSHLIRDYLKGRCKLRMAGDLHHYMRHSYVPSEKPTSVQHFLVNGCGGAFLHPTHVFSNFNKAYGTTYETKAAYPSVQDSSKIALGNILKFQKKNWQFDFISGFIYFILTFSMFSLCKLDHILQDDTFFGHVKSFISTVWDVFMYMLGQSYVSFAGAIFLLVAAIAFVPSQVSKKKRVAIGVVHVSAHLTTVLVLMLLMELGYHSLYEWYRSVEIEHFPDPTGLRTRIEQWTFGLYPTCIKYLMSAFDVPERMLMGKFYAYYQSVVYVLTLLSNMILTLAIVTLDYPWLISLHISNNVDNPFLGFDKVLNWLFVGGNLKFMVVLRNIIALLRLAMLSSVGRNDGAINPESNCVDGAVNGKMVDVVDMVDKDGILIVVDCIMISDCYRMEVDCKCYQVRQVDLDNVVALLELHLHPSHFV</sequence>
<dbReference type="PANTHER" id="PTHR34211">
    <property type="entry name" value="CALCINEURIN-LIKE METALLO-PHOSPHOESTERASE SUPERFAMILY PROTEIN"/>
    <property type="match status" value="1"/>
</dbReference>
<keyword evidence="6" id="KW-1185">Reference proteome</keyword>
<reference evidence="5" key="1">
    <citation type="journal article" date="2022" name="Int. J. Mol. Sci.">
        <title>Draft Genome of Tanacetum Coccineum: Genomic Comparison of Closely Related Tanacetum-Family Plants.</title>
        <authorList>
            <person name="Yamashiro T."/>
            <person name="Shiraishi A."/>
            <person name="Nakayama K."/>
            <person name="Satake H."/>
        </authorList>
    </citation>
    <scope>NUCLEOTIDE SEQUENCE</scope>
</reference>
<keyword evidence="2" id="KW-0812">Transmembrane</keyword>